<organism evidence="2 3">
    <name type="scientific">Pseudomonas segetis</name>
    <dbReference type="NCBI Taxonomy" id="298908"/>
    <lineage>
        <taxon>Bacteria</taxon>
        <taxon>Pseudomonadati</taxon>
        <taxon>Pseudomonadota</taxon>
        <taxon>Gammaproteobacteria</taxon>
        <taxon>Pseudomonadales</taxon>
        <taxon>Pseudomonadaceae</taxon>
        <taxon>Pseudomonas</taxon>
    </lineage>
</organism>
<dbReference type="AlphaFoldDB" id="A0A239CQM3"/>
<dbReference type="EMBL" id="FZOG01000002">
    <property type="protein sequence ID" value="SNS21804.1"/>
    <property type="molecule type" value="Genomic_DNA"/>
</dbReference>
<keyword evidence="3" id="KW-1185">Reference proteome</keyword>
<protein>
    <submittedName>
        <fullName evidence="2">Uncharacterized protein</fullName>
    </submittedName>
</protein>
<evidence type="ECO:0000313" key="3">
    <source>
        <dbReference type="Proteomes" id="UP000242915"/>
    </source>
</evidence>
<dbReference type="Proteomes" id="UP000242915">
    <property type="component" value="Unassembled WGS sequence"/>
</dbReference>
<evidence type="ECO:0000313" key="2">
    <source>
        <dbReference type="EMBL" id="SNS21804.1"/>
    </source>
</evidence>
<sequence>MTSSGDSDPISMEDQLEGPHSRATPLLEKILNMKS</sequence>
<proteinExistence type="predicted"/>
<name>A0A239CQM3_9PSED</name>
<feature type="region of interest" description="Disordered" evidence="1">
    <location>
        <begin position="1"/>
        <end position="35"/>
    </location>
</feature>
<reference evidence="3" key="1">
    <citation type="submission" date="2017-06" db="EMBL/GenBank/DDBJ databases">
        <authorList>
            <person name="Varghese N."/>
            <person name="Submissions S."/>
        </authorList>
    </citation>
    <scope>NUCLEOTIDE SEQUENCE [LARGE SCALE GENOMIC DNA]</scope>
    <source>
        <strain evidence="3">CIP 108523</strain>
    </source>
</reference>
<gene>
    <name evidence="2" type="ORF">SAMN05216255_1818</name>
</gene>
<accession>A0A239CQM3</accession>
<evidence type="ECO:0000256" key="1">
    <source>
        <dbReference type="SAM" id="MobiDB-lite"/>
    </source>
</evidence>